<evidence type="ECO:0000313" key="1">
    <source>
        <dbReference type="EMBL" id="MFC4589855.1"/>
    </source>
</evidence>
<organism evidence="1 2">
    <name type="scientific">Sphaerisporangium corydalis</name>
    <dbReference type="NCBI Taxonomy" id="1441875"/>
    <lineage>
        <taxon>Bacteria</taxon>
        <taxon>Bacillati</taxon>
        <taxon>Actinomycetota</taxon>
        <taxon>Actinomycetes</taxon>
        <taxon>Streptosporangiales</taxon>
        <taxon>Streptosporangiaceae</taxon>
        <taxon>Sphaerisporangium</taxon>
    </lineage>
</organism>
<keyword evidence="2" id="KW-1185">Reference proteome</keyword>
<proteinExistence type="predicted"/>
<evidence type="ECO:0008006" key="3">
    <source>
        <dbReference type="Google" id="ProtNLM"/>
    </source>
</evidence>
<evidence type="ECO:0000313" key="2">
    <source>
        <dbReference type="Proteomes" id="UP001595891"/>
    </source>
</evidence>
<comment type="caution">
    <text evidence="1">The sequence shown here is derived from an EMBL/GenBank/DDBJ whole genome shotgun (WGS) entry which is preliminary data.</text>
</comment>
<name>A0ABV9EMG7_9ACTN</name>
<reference evidence="2" key="1">
    <citation type="journal article" date="2019" name="Int. J. Syst. Evol. Microbiol.">
        <title>The Global Catalogue of Microorganisms (GCM) 10K type strain sequencing project: providing services to taxonomists for standard genome sequencing and annotation.</title>
        <authorList>
            <consortium name="The Broad Institute Genomics Platform"/>
            <consortium name="The Broad Institute Genome Sequencing Center for Infectious Disease"/>
            <person name="Wu L."/>
            <person name="Ma J."/>
        </authorList>
    </citation>
    <scope>NUCLEOTIDE SEQUENCE [LARGE SCALE GENOMIC DNA]</scope>
    <source>
        <strain evidence="2">CCUG 49560</strain>
    </source>
</reference>
<gene>
    <name evidence="1" type="ORF">ACFO8L_27455</name>
</gene>
<accession>A0ABV9EMG7</accession>
<dbReference type="Proteomes" id="UP001595891">
    <property type="component" value="Unassembled WGS sequence"/>
</dbReference>
<dbReference type="EMBL" id="JBHSFN010000018">
    <property type="protein sequence ID" value="MFC4589855.1"/>
    <property type="molecule type" value="Genomic_DNA"/>
</dbReference>
<sequence>MNMIVGSAFCGVVLIGAVLFTRAKAWYDFVADRPDSACVAQSAADNERLSTAITPYLPPGTAAGLSGAHGCGPPKSGAWIGTDLPGITIKDALRGFRAPAWTPVSASEAQEYAEDDEVAIAVTGDVDGRKADVYATQPKSGVGPVTITAWFDE</sequence>
<dbReference type="RefSeq" id="WP_262842967.1">
    <property type="nucleotide sequence ID" value="NZ_JANZYP010000014.1"/>
</dbReference>
<protein>
    <recommendedName>
        <fullName evidence="3">Secreted protein</fullName>
    </recommendedName>
</protein>